<dbReference type="SUPFAM" id="SSF51735">
    <property type="entry name" value="NAD(P)-binding Rossmann-fold domains"/>
    <property type="match status" value="1"/>
</dbReference>
<dbReference type="Proteomes" id="UP001156691">
    <property type="component" value="Unassembled WGS sequence"/>
</dbReference>
<evidence type="ECO:0000256" key="1">
    <source>
        <dbReference type="ARBA" id="ARBA00003943"/>
    </source>
</evidence>
<comment type="catalytic activity">
    <reaction evidence="8">
        <text>NAD(+) + NADPH + H(+)(in) = NADH + NADP(+) + H(+)(out)</text>
        <dbReference type="Rhea" id="RHEA:47992"/>
        <dbReference type="ChEBI" id="CHEBI:15378"/>
        <dbReference type="ChEBI" id="CHEBI:57540"/>
        <dbReference type="ChEBI" id="CHEBI:57783"/>
        <dbReference type="ChEBI" id="CHEBI:57945"/>
        <dbReference type="ChEBI" id="CHEBI:58349"/>
        <dbReference type="EC" id="7.1.1.1"/>
    </reaction>
</comment>
<comment type="function">
    <text evidence="1">The transhydrogenation between NADH and NADP is coupled to respiration and ATP hydrolysis and functions as a proton pump across the membrane.</text>
</comment>
<feature type="domain" description="Alanine dehydrogenase/pyridine nucleotide transhydrogenase NAD(H)-binding" evidence="10">
    <location>
        <begin position="148"/>
        <end position="312"/>
    </location>
</feature>
<dbReference type="CDD" id="cd05304">
    <property type="entry name" value="Rubrum_tdh"/>
    <property type="match status" value="1"/>
</dbReference>
<evidence type="ECO:0000256" key="5">
    <source>
        <dbReference type="ARBA" id="ARBA00022857"/>
    </source>
</evidence>
<comment type="similarity">
    <text evidence="2">Belongs to the AlaDH/PNT family.</text>
</comment>
<name>A0ABQ5WA68_9HYPH</name>
<evidence type="ECO:0000256" key="9">
    <source>
        <dbReference type="SAM" id="MobiDB-lite"/>
    </source>
</evidence>
<dbReference type="RefSeq" id="WP_284342254.1">
    <property type="nucleotide sequence ID" value="NZ_BSNS01000022.1"/>
</dbReference>
<keyword evidence="13" id="KW-1185">Reference proteome</keyword>
<dbReference type="SUPFAM" id="SSF52283">
    <property type="entry name" value="Formate/glycerate dehydrogenase catalytic domain-like"/>
    <property type="match status" value="1"/>
</dbReference>
<dbReference type="Gene3D" id="3.40.50.720">
    <property type="entry name" value="NAD(P)-binding Rossmann-like Domain"/>
    <property type="match status" value="2"/>
</dbReference>
<dbReference type="PANTHER" id="PTHR10160">
    <property type="entry name" value="NAD(P) TRANSHYDROGENASE"/>
    <property type="match status" value="1"/>
</dbReference>
<sequence>MKIAILRERLAGELRVAATPETVGKYVGLGADVMVEAGAGAGSRIPDAQYAEAGAAIAATAEAAVKGANIVLVVRRPEAGLLKGVAKSALVIGALDPYGNEADIAALAKAGVSAVAMEFMPRITRAQVMDVLSSQANLAGYQAVIEAAAAFDRALPMMMTAAGTVRPAKAFVMGAGVAGLQAIATARRLGAVVSATDVRAAAGEQVESLGAKFIMTDALKDASGEGGYARELTAEEQSAQAELVASHIAKQDIVVTTALIPGRPAPKLVTKAMVDSMAPGSVIVDLAAERGGNVELTQSGKTIAHNGVTIIGLTNFASRIPTTASQLYARNLLAFVETLVDKATRAVAVNWDDDLTKAAVLTRDGKVVHPAFATAVSTRRAAPKPAAGKPAPARKSKTEAMQPEPKAAAAGKPAKTGSAGKGNKSKDVAASPVAAIAKAAPAKSGASKKAATPAETSKPAEAKPAARAPRKPAAKSAAAQEPRVEPQKPRRAPRKKPKAPGGGE</sequence>
<comment type="caution">
    <text evidence="12">The sequence shown here is derived from an EMBL/GenBank/DDBJ whole genome shotgun (WGS) entry which is preliminary data.</text>
</comment>
<evidence type="ECO:0000256" key="6">
    <source>
        <dbReference type="ARBA" id="ARBA00022967"/>
    </source>
</evidence>
<dbReference type="EC" id="7.1.1.1" evidence="3"/>
<dbReference type="InterPro" id="IPR007698">
    <property type="entry name" value="AlaDH/PNT_NAD(H)-bd"/>
</dbReference>
<proteinExistence type="inferred from homology"/>
<reference evidence="13" key="1">
    <citation type="journal article" date="2019" name="Int. J. Syst. Evol. Microbiol.">
        <title>The Global Catalogue of Microorganisms (GCM) 10K type strain sequencing project: providing services to taxonomists for standard genome sequencing and annotation.</title>
        <authorList>
            <consortium name="The Broad Institute Genomics Platform"/>
            <consortium name="The Broad Institute Genome Sequencing Center for Infectious Disease"/>
            <person name="Wu L."/>
            <person name="Ma J."/>
        </authorList>
    </citation>
    <scope>NUCLEOTIDE SEQUENCE [LARGE SCALE GENOMIC DNA]</scope>
    <source>
        <strain evidence="13">NBRC 112416</strain>
    </source>
</reference>
<accession>A0ABQ5WA68</accession>
<feature type="region of interest" description="Disordered" evidence="9">
    <location>
        <begin position="377"/>
        <end position="504"/>
    </location>
</feature>
<evidence type="ECO:0000259" key="10">
    <source>
        <dbReference type="SMART" id="SM01002"/>
    </source>
</evidence>
<feature type="compositionally biased region" description="Basic residues" evidence="9">
    <location>
        <begin position="489"/>
        <end position="498"/>
    </location>
</feature>
<feature type="compositionally biased region" description="Low complexity" evidence="9">
    <location>
        <begin position="429"/>
        <end position="467"/>
    </location>
</feature>
<dbReference type="InterPro" id="IPR036291">
    <property type="entry name" value="NAD(P)-bd_dom_sf"/>
</dbReference>
<evidence type="ECO:0000313" key="13">
    <source>
        <dbReference type="Proteomes" id="UP001156691"/>
    </source>
</evidence>
<dbReference type="PROSITE" id="PS00837">
    <property type="entry name" value="ALADH_PNT_2"/>
    <property type="match status" value="1"/>
</dbReference>
<keyword evidence="4" id="KW-0547">Nucleotide-binding</keyword>
<evidence type="ECO:0000256" key="2">
    <source>
        <dbReference type="ARBA" id="ARBA00005689"/>
    </source>
</evidence>
<dbReference type="EMBL" id="BSNS01000022">
    <property type="protein sequence ID" value="GLQ56862.1"/>
    <property type="molecule type" value="Genomic_DNA"/>
</dbReference>
<dbReference type="InterPro" id="IPR007886">
    <property type="entry name" value="AlaDH/PNT_N"/>
</dbReference>
<dbReference type="InterPro" id="IPR008143">
    <property type="entry name" value="Ala_DH/PNT_CS2"/>
</dbReference>
<dbReference type="Pfam" id="PF01262">
    <property type="entry name" value="AlaDh_PNT_C"/>
    <property type="match status" value="1"/>
</dbReference>
<feature type="compositionally biased region" description="Low complexity" evidence="9">
    <location>
        <begin position="379"/>
        <end position="393"/>
    </location>
</feature>
<dbReference type="SMART" id="SM01003">
    <property type="entry name" value="AlaDh_PNT_N"/>
    <property type="match status" value="1"/>
</dbReference>
<evidence type="ECO:0000256" key="7">
    <source>
        <dbReference type="ARBA" id="ARBA00023027"/>
    </source>
</evidence>
<evidence type="ECO:0000259" key="11">
    <source>
        <dbReference type="SMART" id="SM01003"/>
    </source>
</evidence>
<gene>
    <name evidence="12" type="ORF">GCM10010862_41210</name>
</gene>
<dbReference type="SMART" id="SM01002">
    <property type="entry name" value="AlaDh_PNT_C"/>
    <property type="match status" value="1"/>
</dbReference>
<feature type="compositionally biased region" description="Low complexity" evidence="9">
    <location>
        <begin position="406"/>
        <end position="422"/>
    </location>
</feature>
<keyword evidence="6" id="KW-1278">Translocase</keyword>
<feature type="domain" description="Alanine dehydrogenase/pyridine nucleotide transhydrogenase N-terminal" evidence="11">
    <location>
        <begin position="4"/>
        <end position="139"/>
    </location>
</feature>
<protein>
    <recommendedName>
        <fullName evidence="3">proton-translocating NAD(P)(+) transhydrogenase</fullName>
        <ecNumber evidence="3">7.1.1.1</ecNumber>
    </recommendedName>
</protein>
<evidence type="ECO:0000313" key="12">
    <source>
        <dbReference type="EMBL" id="GLQ56862.1"/>
    </source>
</evidence>
<keyword evidence="5" id="KW-0521">NADP</keyword>
<evidence type="ECO:0000256" key="4">
    <source>
        <dbReference type="ARBA" id="ARBA00022741"/>
    </source>
</evidence>
<dbReference type="PANTHER" id="PTHR10160:SF19">
    <property type="entry name" value="PROTON-TRANSLOCATING NAD(P)(+) TRANSHYDROGENASE"/>
    <property type="match status" value="1"/>
</dbReference>
<evidence type="ECO:0000256" key="8">
    <source>
        <dbReference type="ARBA" id="ARBA00048202"/>
    </source>
</evidence>
<dbReference type="Pfam" id="PF05222">
    <property type="entry name" value="AlaDh_PNT_N"/>
    <property type="match status" value="1"/>
</dbReference>
<keyword evidence="7" id="KW-0520">NAD</keyword>
<organism evidence="12 13">
    <name type="scientific">Devosia nitrariae</name>
    <dbReference type="NCBI Taxonomy" id="2071872"/>
    <lineage>
        <taxon>Bacteria</taxon>
        <taxon>Pseudomonadati</taxon>
        <taxon>Pseudomonadota</taxon>
        <taxon>Alphaproteobacteria</taxon>
        <taxon>Hyphomicrobiales</taxon>
        <taxon>Devosiaceae</taxon>
        <taxon>Devosia</taxon>
    </lineage>
</organism>
<evidence type="ECO:0000256" key="3">
    <source>
        <dbReference type="ARBA" id="ARBA00012943"/>
    </source>
</evidence>
<dbReference type="NCBIfam" id="NF006942">
    <property type="entry name" value="PRK09424.1"/>
    <property type="match status" value="1"/>
</dbReference>